<accession>A0ACC2IUB0</accession>
<protein>
    <submittedName>
        <fullName evidence="1">Uncharacterized protein</fullName>
    </submittedName>
</protein>
<keyword evidence="2" id="KW-1185">Reference proteome</keyword>
<gene>
    <name evidence="1" type="ORF">OPT61_g338</name>
</gene>
<dbReference type="EMBL" id="JAPHNI010000011">
    <property type="protein sequence ID" value="KAJ8118739.1"/>
    <property type="molecule type" value="Genomic_DNA"/>
</dbReference>
<dbReference type="Proteomes" id="UP001153331">
    <property type="component" value="Unassembled WGS sequence"/>
</dbReference>
<evidence type="ECO:0000313" key="2">
    <source>
        <dbReference type="Proteomes" id="UP001153331"/>
    </source>
</evidence>
<reference evidence="1" key="1">
    <citation type="submission" date="2022-11" db="EMBL/GenBank/DDBJ databases">
        <title>Genome Sequence of Boeremia exigua.</title>
        <authorList>
            <person name="Buettner E."/>
        </authorList>
    </citation>
    <scope>NUCLEOTIDE SEQUENCE</scope>
    <source>
        <strain evidence="1">CU02</strain>
    </source>
</reference>
<name>A0ACC2IUB0_9PLEO</name>
<organism evidence="1 2">
    <name type="scientific">Boeremia exigua</name>
    <dbReference type="NCBI Taxonomy" id="749465"/>
    <lineage>
        <taxon>Eukaryota</taxon>
        <taxon>Fungi</taxon>
        <taxon>Dikarya</taxon>
        <taxon>Ascomycota</taxon>
        <taxon>Pezizomycotina</taxon>
        <taxon>Dothideomycetes</taxon>
        <taxon>Pleosporomycetidae</taxon>
        <taxon>Pleosporales</taxon>
        <taxon>Pleosporineae</taxon>
        <taxon>Didymellaceae</taxon>
        <taxon>Boeremia</taxon>
    </lineage>
</organism>
<proteinExistence type="predicted"/>
<evidence type="ECO:0000313" key="1">
    <source>
        <dbReference type="EMBL" id="KAJ8118739.1"/>
    </source>
</evidence>
<comment type="caution">
    <text evidence="1">The sequence shown here is derived from an EMBL/GenBank/DDBJ whole genome shotgun (WGS) entry which is preliminary data.</text>
</comment>
<sequence length="304" mass="34610">MAVQDRYTLERLKAYAREEFPLAFEAIADPNVYKFESCRFCIDSNGTQEKQLLHVAFWDSQQLNIRALMLIESPFPDERTMWMNTFQGPFAHMSVLMKPHSLQREEVKQMRQLTKKRVGLLVALAYLVTGRVTRINSSAKRDLLVEVRDLCIDLYKNELAKESLSTSSSISNTEGRSIRPEPVPSQKELQVLSPPEMSREGSSVNLVADRHKRQASTDDTPTVINSQAQITPPKDVRSGRRGLQIRSRRNLGAGKEAYEQKVRTLEVQLADEQKKAREAQSEAGQLKERYETLKGKVAKLMGDD</sequence>